<dbReference type="PANTHER" id="PTHR30069">
    <property type="entry name" value="TONB-DEPENDENT OUTER MEMBRANE RECEPTOR"/>
    <property type="match status" value="1"/>
</dbReference>
<dbReference type="PROSITE" id="PS52016">
    <property type="entry name" value="TONB_DEPENDENT_REC_3"/>
    <property type="match status" value="1"/>
</dbReference>
<dbReference type="OrthoDB" id="9768177at2"/>
<evidence type="ECO:0000259" key="9">
    <source>
        <dbReference type="Pfam" id="PF07715"/>
    </source>
</evidence>
<dbReference type="InterPro" id="IPR012910">
    <property type="entry name" value="Plug_dom"/>
</dbReference>
<comment type="subcellular location">
    <subcellularLocation>
        <location evidence="1 7">Cell outer membrane</location>
        <topology evidence="1 7">Multi-pass membrane protein</topology>
    </subcellularLocation>
</comment>
<dbReference type="Pfam" id="PF07715">
    <property type="entry name" value="Plug"/>
    <property type="match status" value="1"/>
</dbReference>
<feature type="chain" id="PRO_5021406823" evidence="8">
    <location>
        <begin position="25"/>
        <end position="1009"/>
    </location>
</feature>
<dbReference type="Gene3D" id="2.60.40.1120">
    <property type="entry name" value="Carboxypeptidase-like, regulatory domain"/>
    <property type="match status" value="1"/>
</dbReference>
<dbReference type="Pfam" id="PF13715">
    <property type="entry name" value="CarbopepD_reg_2"/>
    <property type="match status" value="1"/>
</dbReference>
<dbReference type="Proteomes" id="UP000316727">
    <property type="component" value="Unassembled WGS sequence"/>
</dbReference>
<dbReference type="PANTHER" id="PTHR30069:SF28">
    <property type="entry name" value="TONB-DEPENDENT RECEPTOR YNCD-RELATED"/>
    <property type="match status" value="1"/>
</dbReference>
<feature type="signal peptide" evidence="8">
    <location>
        <begin position="1"/>
        <end position="24"/>
    </location>
</feature>
<dbReference type="GO" id="GO:0015344">
    <property type="term" value="F:siderophore uptake transmembrane transporter activity"/>
    <property type="evidence" value="ECO:0007669"/>
    <property type="project" value="TreeGrafter"/>
</dbReference>
<dbReference type="SUPFAM" id="SSF56935">
    <property type="entry name" value="Porins"/>
    <property type="match status" value="1"/>
</dbReference>
<dbReference type="InterPro" id="IPR037066">
    <property type="entry name" value="Plug_dom_sf"/>
</dbReference>
<dbReference type="GO" id="GO:0009279">
    <property type="term" value="C:cell outer membrane"/>
    <property type="evidence" value="ECO:0007669"/>
    <property type="project" value="UniProtKB-SubCell"/>
</dbReference>
<keyword evidence="8" id="KW-0732">Signal</keyword>
<keyword evidence="11" id="KW-1185">Reference proteome</keyword>
<evidence type="ECO:0000256" key="8">
    <source>
        <dbReference type="SAM" id="SignalP"/>
    </source>
</evidence>
<dbReference type="SUPFAM" id="SSF49464">
    <property type="entry name" value="Carboxypeptidase regulatory domain-like"/>
    <property type="match status" value="1"/>
</dbReference>
<keyword evidence="4 7" id="KW-0812">Transmembrane</keyword>
<comment type="similarity">
    <text evidence="7">Belongs to the TonB-dependent receptor family.</text>
</comment>
<evidence type="ECO:0000256" key="6">
    <source>
        <dbReference type="ARBA" id="ARBA00023237"/>
    </source>
</evidence>
<protein>
    <submittedName>
        <fullName evidence="10">SusC/RagA family TonB-linked outer membrane protein</fullName>
    </submittedName>
</protein>
<dbReference type="NCBIfam" id="TIGR04056">
    <property type="entry name" value="OMP_RagA_SusC"/>
    <property type="match status" value="1"/>
</dbReference>
<feature type="domain" description="TonB-dependent receptor plug" evidence="9">
    <location>
        <begin position="121"/>
        <end position="228"/>
    </location>
</feature>
<keyword evidence="5 7" id="KW-0472">Membrane</keyword>
<evidence type="ECO:0000256" key="1">
    <source>
        <dbReference type="ARBA" id="ARBA00004571"/>
    </source>
</evidence>
<evidence type="ECO:0000256" key="2">
    <source>
        <dbReference type="ARBA" id="ARBA00022448"/>
    </source>
</evidence>
<keyword evidence="6 7" id="KW-0998">Cell outer membrane</keyword>
<name>A0A501W9W9_9BACT</name>
<organism evidence="10 11">
    <name type="scientific">Pontibacter mangrovi</name>
    <dbReference type="NCBI Taxonomy" id="2589816"/>
    <lineage>
        <taxon>Bacteria</taxon>
        <taxon>Pseudomonadati</taxon>
        <taxon>Bacteroidota</taxon>
        <taxon>Cytophagia</taxon>
        <taxon>Cytophagales</taxon>
        <taxon>Hymenobacteraceae</taxon>
        <taxon>Pontibacter</taxon>
    </lineage>
</organism>
<dbReference type="RefSeq" id="WP_140621664.1">
    <property type="nucleotide sequence ID" value="NZ_VFRQ01000005.1"/>
</dbReference>
<evidence type="ECO:0000256" key="3">
    <source>
        <dbReference type="ARBA" id="ARBA00022452"/>
    </source>
</evidence>
<gene>
    <name evidence="10" type="ORF">FJM65_11515</name>
</gene>
<evidence type="ECO:0000256" key="4">
    <source>
        <dbReference type="ARBA" id="ARBA00022692"/>
    </source>
</evidence>
<evidence type="ECO:0000313" key="11">
    <source>
        <dbReference type="Proteomes" id="UP000316727"/>
    </source>
</evidence>
<evidence type="ECO:0000256" key="5">
    <source>
        <dbReference type="ARBA" id="ARBA00023136"/>
    </source>
</evidence>
<sequence>MAKKLLLTVASVFLTILSVTTAVAQQRQISGVVTDGKDSLPLVGAVARIKGTSIATSTDVNGQFQLSGDFGSTDVLVVSYVGYTPKEETIGNKTQFSVSLEPDNKALDEVIVTGVATGTPKKKLGFAVAKVDAETLQKVPGTDPAAALQGKVAGVKITKTSGAPGSESDIQLRGVKTIFGSSNPLVIVDGVLTTGGLADINVQDIQSMEVLKGAAASSLYGSRAANGVISIITKRGNSLPAGKTEIGIRSEYGQSFMGFVPEKSSATNRIIKPNEETGEPEVTNVGDADQVVDNVYPKTYDNVNQFFSPGSYLTNYLYFKGNSDDNRLSAYSSIEKTDETGVVKMVEGLDRTNVKLNLDYSLTDKLDFTTSNLYAQSIADNRAAGIFGQLMNTDPNADLYQLNDDGSPYKVNVNTIAQAPNPLYNIANSVNDSRSERLLSYFALKYRPLEYLSFQGSYGTDRSRSESFYLAPKGRLDYNLNPSKGSIGRSNSIARSQTVQLEGSFFKQFGDFNTRFKGQYMYESENYGYLSASGTDLGVTGMGLTTIDLAATKYASSFASKTVANNLAALTMIDYKDKYILDALVRRDASSRFGPNVRNQIFYRVAGAWRLTEDFKINGIQEWKLRASYGVSGLRPPFEAQYETYTLENGLTSSQYTLGNKNLKPSFSKEFEAGTDIFFLNRFNFSLNYSRARNTDQILKVPLPALAGAPYRWQNAGEVLSHAFEMSLGGAIISNETFSWDASATFDKISQKITKLEGEPYYLNGTRFRIEEGIEFGTLYLDKFARSLDEVLNQVPEGMDVSDVFVLNNQGYVVRRTEIGTVNEKAVKVRDDEGNIVALPTANFTPDFNVNLANTFRYKKFSLYGLIAWQQGGKVYNHAVRYTTEPKFLDQSGKPWNEVKPLKYLDNSGQEGGLLGWDNDNLIYDATFVKLREVSLGYDITGLEKYGFHNLRFSIIGRNLLTLTEYPGFDPESGMGKEGVDTNVFKFDSNEAYPTFRTVSASISFNFQK</sequence>
<dbReference type="NCBIfam" id="TIGR04057">
    <property type="entry name" value="SusC_RagA_signa"/>
    <property type="match status" value="1"/>
</dbReference>
<evidence type="ECO:0000256" key="7">
    <source>
        <dbReference type="PROSITE-ProRule" id="PRU01360"/>
    </source>
</evidence>
<proteinExistence type="inferred from homology"/>
<dbReference type="Gene3D" id="2.40.170.20">
    <property type="entry name" value="TonB-dependent receptor, beta-barrel domain"/>
    <property type="match status" value="1"/>
</dbReference>
<keyword evidence="3 7" id="KW-1134">Transmembrane beta strand</keyword>
<dbReference type="InterPro" id="IPR023996">
    <property type="entry name" value="TonB-dep_OMP_SusC/RagA"/>
</dbReference>
<keyword evidence="2 7" id="KW-0813">Transport</keyword>
<dbReference type="InterPro" id="IPR036942">
    <property type="entry name" value="Beta-barrel_TonB_sf"/>
</dbReference>
<dbReference type="InterPro" id="IPR008969">
    <property type="entry name" value="CarboxyPept-like_regulatory"/>
</dbReference>
<dbReference type="GO" id="GO:0044718">
    <property type="term" value="P:siderophore transmembrane transport"/>
    <property type="evidence" value="ECO:0007669"/>
    <property type="project" value="TreeGrafter"/>
</dbReference>
<dbReference type="EMBL" id="VFRQ01000005">
    <property type="protein sequence ID" value="TPE44041.1"/>
    <property type="molecule type" value="Genomic_DNA"/>
</dbReference>
<accession>A0A501W9W9</accession>
<dbReference type="InterPro" id="IPR039426">
    <property type="entry name" value="TonB-dep_rcpt-like"/>
</dbReference>
<comment type="caution">
    <text evidence="10">The sequence shown here is derived from an EMBL/GenBank/DDBJ whole genome shotgun (WGS) entry which is preliminary data.</text>
</comment>
<dbReference type="AlphaFoldDB" id="A0A501W9W9"/>
<evidence type="ECO:0000313" key="10">
    <source>
        <dbReference type="EMBL" id="TPE44041.1"/>
    </source>
</evidence>
<dbReference type="InterPro" id="IPR023997">
    <property type="entry name" value="TonB-dep_OMP_SusC/RagA_CS"/>
</dbReference>
<dbReference type="Gene3D" id="2.170.130.10">
    <property type="entry name" value="TonB-dependent receptor, plug domain"/>
    <property type="match status" value="1"/>
</dbReference>
<reference evidence="10 11" key="1">
    <citation type="submission" date="2019-06" db="EMBL/GenBank/DDBJ databases">
        <title>A novel bacterium of genus Pontibacter, isolated from marine sediment.</title>
        <authorList>
            <person name="Huang H."/>
            <person name="Mo K."/>
            <person name="Hu Y."/>
        </authorList>
    </citation>
    <scope>NUCLEOTIDE SEQUENCE [LARGE SCALE GENOMIC DNA]</scope>
    <source>
        <strain evidence="10 11">HB172049</strain>
    </source>
</reference>